<keyword evidence="2" id="KW-0732">Signal</keyword>
<evidence type="ECO:0000256" key="1">
    <source>
        <dbReference type="ARBA" id="ARBA00005964"/>
    </source>
</evidence>
<dbReference type="OrthoDB" id="3200163at2759"/>
<keyword evidence="4" id="KW-1133">Transmembrane helix</keyword>
<keyword evidence="4" id="KW-0472">Membrane</keyword>
<proteinExistence type="inferred from homology"/>
<dbReference type="FunFam" id="3.40.50.1820:FF:000127">
    <property type="entry name" value="Thyroglobulin"/>
    <property type="match status" value="2"/>
</dbReference>
<keyword evidence="3" id="KW-0378">Hydrolase</keyword>
<evidence type="ECO:0000259" key="5">
    <source>
        <dbReference type="Pfam" id="PF00135"/>
    </source>
</evidence>
<feature type="domain" description="Carboxylesterase type B" evidence="5">
    <location>
        <begin position="53"/>
        <end position="565"/>
    </location>
</feature>
<feature type="domain" description="Carboxylesterase type B" evidence="5">
    <location>
        <begin position="612"/>
        <end position="1110"/>
    </location>
</feature>
<dbReference type="InterPro" id="IPR019826">
    <property type="entry name" value="Carboxylesterase_B_AS"/>
</dbReference>
<dbReference type="PANTHER" id="PTHR43903">
    <property type="entry name" value="NEUROLIGIN"/>
    <property type="match status" value="1"/>
</dbReference>
<dbReference type="OMA" id="YHESELQ"/>
<sequence>MILDNTLTKLQSEILTVIHRPIHDNMASITSLALKLLIFTACLQSGEGQFVITNTTSGPVVGVKTSFPPLTDQLVTRYTAIPYAEPPTGERRFAKPVPKSPWDDVLNATVYGPSCPQPGLNISSMDAFLPNTDMDEDCLLLNVYVPDDAVASSGPLPVMIFIHGGGFFTGQGMLYDGTVLALHGQVVVVNINYRLGLFGFLSTGDDSAPGNYGLWDQRLAIQWVKDNIANFGGDPDQITIFGESAGGWSVTYQMISPLNDRTLFQRVIAESGVVFPNLVIPATVARFQAFTLGSILGCNLPAVSTSRELVSCLRGISVETLLTQTYTVQSSATIDGEFLPANINTLLAHPRVTQYDLIMGFNDQDGSVFLSQVNTDYTEEELRADIQLFLLTCQCENSQEITNAVFAYYFGGHDLEDPDENVLRYLDVTGDQFFKVPSINFLTRHAESAANTSTYFYQFTYETGKEFLLPPEWLGLISGAPHALDIFYVFGFIKALYPNDTDAAILSNRTMDYWTQFARYGNPNGAGLSALPEWPDFGTENGSYLILDPDLKTGYRFKPNKVAFWNDYIPTITEPASYKKTCSYEVPVRRGTSLKSDNMTVQVTSKGGEVLGSVVGALRMADKAMGGLEIAEFLGIPYAKPPLGELRFKPPEDKGKWGDEPLGIPEKLPPACPQDVTRDPWMVRLGFNQTSEDCLTLNIYAPTQDPNDPALPVLVFIHGGDAKYGTSSVYDATLLASRVKAVVVVMNYRLGALGFLSTENEAAPGNYGLHDILAALKWVNKFIGSFGGDPERVTVQGYGSGAVLAHLLTLSETAKGLFNRAVLMSATAIFPPVDNPVLPSVSERAKTLASKLGCPTETSDMMVSCLRDKPAADLVSITISAPFGLAFPTVVDGDLITDTPLEMLKAGRINDVDILVGLAQDGFAGVAFAFTGLDCPSTAEVQKYIETVSTLSFTNADKTAFALVTEYIGKGGLDDDCQTRGSFRQFINDYLSYWSTLEAARLHADAGHSVYFYSFDLKPPAHHYKGLLPPQVGPTFADDLQFLFGDPYSPLVDELQLSYRLEDKRFTLELMAFLKMFTYNGAPGPSLSGVEWPAFDSANLTYMSLTDCPQVLSGNDNNWQHLLRFWASYLPSITAPAPTPAEPTPCPPDPEPCTVSLGGLRLPLSEASTVIAALIGTTVGVGVLAIIFLGVCVANKAKANGAAKRKSWMMPGVDLTHIETMPDDDPIF</sequence>
<name>A0A914AD08_PATMI</name>
<dbReference type="PROSITE" id="PS00122">
    <property type="entry name" value="CARBOXYLESTERASE_B_1"/>
    <property type="match status" value="1"/>
</dbReference>
<organism evidence="6 7">
    <name type="scientific">Patiria miniata</name>
    <name type="common">Bat star</name>
    <name type="synonym">Asterina miniata</name>
    <dbReference type="NCBI Taxonomy" id="46514"/>
    <lineage>
        <taxon>Eukaryota</taxon>
        <taxon>Metazoa</taxon>
        <taxon>Echinodermata</taxon>
        <taxon>Eleutherozoa</taxon>
        <taxon>Asterozoa</taxon>
        <taxon>Asteroidea</taxon>
        <taxon>Valvatacea</taxon>
        <taxon>Valvatida</taxon>
        <taxon>Asterinidae</taxon>
        <taxon>Patiria</taxon>
    </lineage>
</organism>
<dbReference type="Proteomes" id="UP000887568">
    <property type="component" value="Unplaced"/>
</dbReference>
<evidence type="ECO:0000313" key="7">
    <source>
        <dbReference type="Proteomes" id="UP000887568"/>
    </source>
</evidence>
<dbReference type="GeneID" id="119732329"/>
<feature type="transmembrane region" description="Helical" evidence="4">
    <location>
        <begin position="1170"/>
        <end position="1194"/>
    </location>
</feature>
<dbReference type="InterPro" id="IPR029058">
    <property type="entry name" value="AB_hydrolase_fold"/>
</dbReference>
<dbReference type="GO" id="GO:0016787">
    <property type="term" value="F:hydrolase activity"/>
    <property type="evidence" value="ECO:0007669"/>
    <property type="project" value="UniProtKB-KW"/>
</dbReference>
<dbReference type="EnsemblMetazoa" id="XM_038205789.1">
    <property type="protein sequence ID" value="XP_038061717.1"/>
    <property type="gene ID" value="LOC119732329"/>
</dbReference>
<dbReference type="InterPro" id="IPR051093">
    <property type="entry name" value="Neuroligin/BSAL"/>
</dbReference>
<dbReference type="SUPFAM" id="SSF53474">
    <property type="entry name" value="alpha/beta-Hydrolases"/>
    <property type="match status" value="2"/>
</dbReference>
<dbReference type="InterPro" id="IPR002018">
    <property type="entry name" value="CarbesteraseB"/>
</dbReference>
<protein>
    <recommendedName>
        <fullName evidence="5">Carboxylesterase type B domain-containing protein</fullName>
    </recommendedName>
</protein>
<dbReference type="Gene3D" id="3.40.50.1820">
    <property type="entry name" value="alpha/beta hydrolase"/>
    <property type="match status" value="2"/>
</dbReference>
<evidence type="ECO:0000256" key="2">
    <source>
        <dbReference type="ARBA" id="ARBA00022729"/>
    </source>
</evidence>
<dbReference type="Pfam" id="PF00135">
    <property type="entry name" value="COesterase"/>
    <property type="match status" value="2"/>
</dbReference>
<evidence type="ECO:0000256" key="3">
    <source>
        <dbReference type="ARBA" id="ARBA00022801"/>
    </source>
</evidence>
<dbReference type="AlphaFoldDB" id="A0A914AD08"/>
<evidence type="ECO:0000256" key="4">
    <source>
        <dbReference type="SAM" id="Phobius"/>
    </source>
</evidence>
<comment type="similarity">
    <text evidence="1">Belongs to the type-B carboxylesterase/lipase family.</text>
</comment>
<dbReference type="PROSITE" id="PS00941">
    <property type="entry name" value="CARBOXYLESTERASE_B_2"/>
    <property type="match status" value="1"/>
</dbReference>
<evidence type="ECO:0000313" key="6">
    <source>
        <dbReference type="EnsemblMetazoa" id="XP_038061717.1"/>
    </source>
</evidence>
<dbReference type="RefSeq" id="XP_038061717.1">
    <property type="nucleotide sequence ID" value="XM_038205789.1"/>
</dbReference>
<reference evidence="6" key="1">
    <citation type="submission" date="2022-11" db="UniProtKB">
        <authorList>
            <consortium name="EnsemblMetazoa"/>
        </authorList>
    </citation>
    <scope>IDENTIFICATION</scope>
</reference>
<accession>A0A914AD08</accession>
<keyword evidence="4" id="KW-0812">Transmembrane</keyword>
<keyword evidence="7" id="KW-1185">Reference proteome</keyword>
<dbReference type="InterPro" id="IPR019819">
    <property type="entry name" value="Carboxylesterase_B_CS"/>
</dbReference>